<feature type="compositionally biased region" description="Acidic residues" evidence="2">
    <location>
        <begin position="720"/>
        <end position="733"/>
    </location>
</feature>
<proteinExistence type="predicted"/>
<evidence type="ECO:0000313" key="5">
    <source>
        <dbReference type="Proteomes" id="UP000192472"/>
    </source>
</evidence>
<feature type="transmembrane region" description="Helical" evidence="3">
    <location>
        <begin position="157"/>
        <end position="176"/>
    </location>
</feature>
<reference evidence="4 5" key="1">
    <citation type="submission" date="2017-04" db="EMBL/GenBank/DDBJ databases">
        <authorList>
            <person name="Afonso C.L."/>
            <person name="Miller P.J."/>
            <person name="Scott M.A."/>
            <person name="Spackman E."/>
            <person name="Goraichik I."/>
            <person name="Dimitrov K.M."/>
            <person name="Suarez D.L."/>
            <person name="Swayne D.E."/>
        </authorList>
    </citation>
    <scope>NUCLEOTIDE SEQUENCE [LARGE SCALE GENOMIC DNA]</scope>
    <source>
        <strain evidence="4 5">DSM 26133</strain>
    </source>
</reference>
<feature type="region of interest" description="Disordered" evidence="2">
    <location>
        <begin position="906"/>
        <end position="927"/>
    </location>
</feature>
<sequence>MSQSPDILKNKIKGFKKKYFLNILIKNVIFFFALITTAYLLATTFENSFSPNSTGRSILFFTGILLLLILFFKLILRPYLNFIQADSQISDEEAARFIGKFFPEISDKLLNTIQLGSISSSDNSLIIASIEKRHLEISPFEFKSSIDLKSNKKYIKYVAYPFLVLFSLLLFIPQYLTESTNRIVNYDREFSPGLLFSIAPINQNFTAFKNEDFLLEVGVTGSVIPDQVYVSLMGRKIKMKPNAKDNFEYTFSKVQDSFSFNIEASDYQSGNYNVEVLRRPDIKTFNIGLDYPNYTGKKNEALENVGNLTVPEGTQITWRIKTIEAESVQIKFNQEASPINFEPSGNQLFESKKRVKQTDSYRLLLENKHSRNKDSIAYNIEVIKDQFPKISVDIYNDTTLFAFIVFNGLIGDDYGISKLEFVYSKNDIQNSFAIPFNKNLTSQNYFYQWKLDTLNIEEGESIAYFIRVWDNDGINGRKPSQTSTYTFKLPEKKEIKEKLDKQATGAKKELDKSLEEAQDLNEQIKDIQNDLKSKENLNWQENKKINDLIKQKERLEEALNQINQQNKDLAKKQERFNQPNEKLQTKVEQLQKLMDDILDDETKKLYDELKKLLEEQKDSDDIEDVMNQIENKEENLQKEIERAIEMFKRMQFDYKMDEIINDLDKLSKEQEELSEESLDKQNDKESLQDEQEKLNESFEEVKKQMDKLEELNQEMKQPESLEDFSQEESEIENEQQKSQELLEQNKRKKSSESQKNAADKMKQMKKKMEEMQAGMEMTMMQENLDHLRDIVDNLVKVSFDQENIMTQFRGVNQSDPRYVTLSQEQLKLKDDAKIIEDSLLSLASRVFQIQSFVTREVGAMNDEIEASLQGLKDRRKAEATTHQQYAMTSINNLALLLDDVLQQMQQQMAESMGKPQKGKGQKQNNPGLSELQKQLNKKIEDLKKSGKTGRPLSKELAELAAEQEMLRNELQKLQDELGENEEGAGTNIKEAIEKMEKTEQDLVNKRITQETINRQKDILTRMLKAEDALRERELDDQREAEQADNYNRNLPPEFEEYIKAKQKELELLNTVPPKMNPYYKEEVNKYFRRLNEQ</sequence>
<dbReference type="EMBL" id="FWYF01000002">
    <property type="protein sequence ID" value="SMD34809.1"/>
    <property type="molecule type" value="Genomic_DNA"/>
</dbReference>
<protein>
    <recommendedName>
        <fullName evidence="6">ATPase</fullName>
    </recommendedName>
</protein>
<gene>
    <name evidence="4" type="ORF">SAMN04488029_2190</name>
</gene>
<keyword evidence="3" id="KW-1133">Transmembrane helix</keyword>
<organism evidence="4 5">
    <name type="scientific">Reichenbachiella faecimaris</name>
    <dbReference type="NCBI Taxonomy" id="692418"/>
    <lineage>
        <taxon>Bacteria</taxon>
        <taxon>Pseudomonadati</taxon>
        <taxon>Bacteroidota</taxon>
        <taxon>Cytophagia</taxon>
        <taxon>Cytophagales</taxon>
        <taxon>Reichenbachiellaceae</taxon>
        <taxon>Reichenbachiella</taxon>
    </lineage>
</organism>
<feature type="region of interest" description="Disordered" evidence="2">
    <location>
        <begin position="714"/>
        <end position="763"/>
    </location>
</feature>
<feature type="region of interest" description="Disordered" evidence="2">
    <location>
        <begin position="670"/>
        <end position="695"/>
    </location>
</feature>
<evidence type="ECO:0000256" key="3">
    <source>
        <dbReference type="SAM" id="Phobius"/>
    </source>
</evidence>
<evidence type="ECO:0000256" key="2">
    <source>
        <dbReference type="SAM" id="MobiDB-lite"/>
    </source>
</evidence>
<feature type="coiled-coil region" evidence="1">
    <location>
        <begin position="956"/>
        <end position="1008"/>
    </location>
</feature>
<feature type="transmembrane region" description="Helical" evidence="3">
    <location>
        <begin position="57"/>
        <end position="76"/>
    </location>
</feature>
<keyword evidence="1" id="KW-0175">Coiled coil</keyword>
<keyword evidence="3" id="KW-0812">Transmembrane</keyword>
<evidence type="ECO:0000313" key="4">
    <source>
        <dbReference type="EMBL" id="SMD34809.1"/>
    </source>
</evidence>
<name>A0A1W2GDR9_REIFA</name>
<feature type="transmembrane region" description="Helical" evidence="3">
    <location>
        <begin position="20"/>
        <end position="42"/>
    </location>
</feature>
<keyword evidence="5" id="KW-1185">Reference proteome</keyword>
<evidence type="ECO:0008006" key="6">
    <source>
        <dbReference type="Google" id="ProtNLM"/>
    </source>
</evidence>
<accession>A0A1W2GDR9</accession>
<keyword evidence="3" id="KW-0472">Membrane</keyword>
<dbReference type="AlphaFoldDB" id="A0A1W2GDR9"/>
<feature type="compositionally biased region" description="Low complexity" evidence="2">
    <location>
        <begin position="906"/>
        <end position="915"/>
    </location>
</feature>
<dbReference type="STRING" id="692418.SAMN04488029_2190"/>
<dbReference type="Proteomes" id="UP000192472">
    <property type="component" value="Unassembled WGS sequence"/>
</dbReference>
<evidence type="ECO:0000256" key="1">
    <source>
        <dbReference type="SAM" id="Coils"/>
    </source>
</evidence>